<dbReference type="AlphaFoldDB" id="A0A511TGV3"/>
<accession>A0A511TGV3</accession>
<feature type="domain" description="ABM" evidence="1">
    <location>
        <begin position="4"/>
        <end position="68"/>
    </location>
</feature>
<dbReference type="Proteomes" id="UP000321514">
    <property type="component" value="Unassembled WGS sequence"/>
</dbReference>
<evidence type="ECO:0000313" key="4">
    <source>
        <dbReference type="Proteomes" id="UP000183760"/>
    </source>
</evidence>
<dbReference type="InterPro" id="IPR011008">
    <property type="entry name" value="Dimeric_a/b-barrel"/>
</dbReference>
<organism evidence="2 5">
    <name type="scientific">Myxococcus fulvus</name>
    <dbReference type="NCBI Taxonomy" id="33"/>
    <lineage>
        <taxon>Bacteria</taxon>
        <taxon>Pseudomonadati</taxon>
        <taxon>Myxococcota</taxon>
        <taxon>Myxococcia</taxon>
        <taxon>Myxococcales</taxon>
        <taxon>Cystobacterineae</taxon>
        <taxon>Myxococcaceae</taxon>
        <taxon>Myxococcus</taxon>
    </lineage>
</organism>
<protein>
    <submittedName>
        <fullName evidence="3">Antibiotic biosynthesis monooxygenase</fullName>
    </submittedName>
</protein>
<reference evidence="2 5" key="2">
    <citation type="submission" date="2019-07" db="EMBL/GenBank/DDBJ databases">
        <title>Whole genome shotgun sequence of Myxococcus fulvus NBRC 100333.</title>
        <authorList>
            <person name="Hosoyama A."/>
            <person name="Uohara A."/>
            <person name="Ohji S."/>
            <person name="Ichikawa N."/>
        </authorList>
    </citation>
    <scope>NUCLEOTIDE SEQUENCE [LARGE SCALE GENOMIC DNA]</scope>
    <source>
        <strain evidence="2 5">NBRC 100333</strain>
    </source>
</reference>
<proteinExistence type="predicted"/>
<dbReference type="STRING" id="1334629.MFUL124B02_11750"/>
<comment type="caution">
    <text evidence="2">The sequence shown here is derived from an EMBL/GenBank/DDBJ whole genome shotgun (WGS) entry which is preliminary data.</text>
</comment>
<keyword evidence="4" id="KW-1185">Reference proteome</keyword>
<evidence type="ECO:0000313" key="3">
    <source>
        <dbReference type="EMBL" id="SEU42629.1"/>
    </source>
</evidence>
<name>A0A511TGV3_MYXFU</name>
<dbReference type="EMBL" id="FOIB01000020">
    <property type="protein sequence ID" value="SEU42629.1"/>
    <property type="molecule type" value="Genomic_DNA"/>
</dbReference>
<dbReference type="Pfam" id="PF03992">
    <property type="entry name" value="ABM"/>
    <property type="match status" value="1"/>
</dbReference>
<evidence type="ECO:0000313" key="2">
    <source>
        <dbReference type="EMBL" id="GEN13400.1"/>
    </source>
</evidence>
<keyword evidence="3" id="KW-0503">Monooxygenase</keyword>
<evidence type="ECO:0000259" key="1">
    <source>
        <dbReference type="Pfam" id="PF03992"/>
    </source>
</evidence>
<reference evidence="3 4" key="1">
    <citation type="submission" date="2016-10" db="EMBL/GenBank/DDBJ databases">
        <authorList>
            <person name="Varghese N."/>
            <person name="Submissions S."/>
        </authorList>
    </citation>
    <scope>NUCLEOTIDE SEQUENCE [LARGE SCALE GENOMIC DNA]</scope>
    <source>
        <strain evidence="3 4">DSM 16525</strain>
    </source>
</reference>
<sequence length="111" mass="12224">MSLLVICEFKTRTGGETEFLRAARALASVAATEPGTLRYQWFTTQKPGHYSIIEEYVDADAAETHNNHVGALLRELFAASDLVSISFFGELNAYLREWATGREGVAVNVAL</sequence>
<dbReference type="SUPFAM" id="SSF54909">
    <property type="entry name" value="Dimeric alpha+beta barrel"/>
    <property type="match status" value="1"/>
</dbReference>
<dbReference type="GO" id="GO:0004497">
    <property type="term" value="F:monooxygenase activity"/>
    <property type="evidence" value="ECO:0007669"/>
    <property type="project" value="UniProtKB-KW"/>
</dbReference>
<dbReference type="EMBL" id="BJXR01000079">
    <property type="protein sequence ID" value="GEN13400.1"/>
    <property type="molecule type" value="Genomic_DNA"/>
</dbReference>
<dbReference type="Proteomes" id="UP000183760">
    <property type="component" value="Unassembled WGS sequence"/>
</dbReference>
<dbReference type="Gene3D" id="3.30.70.100">
    <property type="match status" value="1"/>
</dbReference>
<evidence type="ECO:0000313" key="5">
    <source>
        <dbReference type="Proteomes" id="UP000321514"/>
    </source>
</evidence>
<dbReference type="RefSeq" id="WP_074959393.1">
    <property type="nucleotide sequence ID" value="NZ_BJXR01000079.1"/>
</dbReference>
<gene>
    <name evidence="2" type="ORF">MFU01_84370</name>
    <name evidence="3" type="ORF">SAMN05443572_12015</name>
</gene>
<dbReference type="InterPro" id="IPR007138">
    <property type="entry name" value="ABM_dom"/>
</dbReference>
<dbReference type="OrthoDB" id="3826508at2"/>
<keyword evidence="3" id="KW-0560">Oxidoreductase</keyword>